<evidence type="ECO:0000256" key="1">
    <source>
        <dbReference type="SAM" id="MobiDB-lite"/>
    </source>
</evidence>
<name>A0A166DRE3_9AGAM</name>
<evidence type="ECO:0000259" key="2">
    <source>
        <dbReference type="Pfam" id="PF13391"/>
    </source>
</evidence>
<protein>
    <recommendedName>
        <fullName evidence="2">HNH nuclease domain-containing protein</fullName>
    </recommendedName>
</protein>
<dbReference type="Pfam" id="PF13391">
    <property type="entry name" value="HNH_2"/>
    <property type="match status" value="1"/>
</dbReference>
<evidence type="ECO:0000313" key="3">
    <source>
        <dbReference type="EMBL" id="KZT38811.1"/>
    </source>
</evidence>
<feature type="compositionally biased region" description="Basic and acidic residues" evidence="1">
    <location>
        <begin position="64"/>
        <end position="75"/>
    </location>
</feature>
<sequence length="75" mass="8834">MRYNKEEPESLEYRGINSMRNMVIMRRAIHRAFDAHEITVDPEVNLLCLPRHSPCSRSRTPLHLTDESDTRLVVE</sequence>
<dbReference type="AlphaFoldDB" id="A0A166DRE3"/>
<gene>
    <name evidence="3" type="ORF">SISSUDRAFT_1046411</name>
</gene>
<dbReference type="EMBL" id="KV428056">
    <property type="protein sequence ID" value="KZT38811.1"/>
    <property type="molecule type" value="Genomic_DNA"/>
</dbReference>
<reference evidence="3 4" key="1">
    <citation type="journal article" date="2016" name="Mol. Biol. Evol.">
        <title>Comparative Genomics of Early-Diverging Mushroom-Forming Fungi Provides Insights into the Origins of Lignocellulose Decay Capabilities.</title>
        <authorList>
            <person name="Nagy L.G."/>
            <person name="Riley R."/>
            <person name="Tritt A."/>
            <person name="Adam C."/>
            <person name="Daum C."/>
            <person name="Floudas D."/>
            <person name="Sun H."/>
            <person name="Yadav J.S."/>
            <person name="Pangilinan J."/>
            <person name="Larsson K.H."/>
            <person name="Matsuura K."/>
            <person name="Barry K."/>
            <person name="Labutti K."/>
            <person name="Kuo R."/>
            <person name="Ohm R.A."/>
            <person name="Bhattacharya S.S."/>
            <person name="Shirouzu T."/>
            <person name="Yoshinaga Y."/>
            <person name="Martin F.M."/>
            <person name="Grigoriev I.V."/>
            <person name="Hibbett D.S."/>
        </authorList>
    </citation>
    <scope>NUCLEOTIDE SEQUENCE [LARGE SCALE GENOMIC DNA]</scope>
    <source>
        <strain evidence="3 4">HHB10207 ss-3</strain>
    </source>
</reference>
<feature type="region of interest" description="Disordered" evidence="1">
    <location>
        <begin position="56"/>
        <end position="75"/>
    </location>
</feature>
<dbReference type="Proteomes" id="UP000076798">
    <property type="component" value="Unassembled WGS sequence"/>
</dbReference>
<organism evidence="3 4">
    <name type="scientific">Sistotremastrum suecicum HHB10207 ss-3</name>
    <dbReference type="NCBI Taxonomy" id="1314776"/>
    <lineage>
        <taxon>Eukaryota</taxon>
        <taxon>Fungi</taxon>
        <taxon>Dikarya</taxon>
        <taxon>Basidiomycota</taxon>
        <taxon>Agaricomycotina</taxon>
        <taxon>Agaricomycetes</taxon>
        <taxon>Sistotremastrales</taxon>
        <taxon>Sistotremastraceae</taxon>
        <taxon>Sistotremastrum</taxon>
    </lineage>
</organism>
<accession>A0A166DRE3</accession>
<dbReference type="InterPro" id="IPR003615">
    <property type="entry name" value="HNH_nuc"/>
</dbReference>
<proteinExistence type="predicted"/>
<feature type="domain" description="HNH nuclease" evidence="2">
    <location>
        <begin position="13"/>
        <end position="41"/>
    </location>
</feature>
<keyword evidence="4" id="KW-1185">Reference proteome</keyword>
<evidence type="ECO:0000313" key="4">
    <source>
        <dbReference type="Proteomes" id="UP000076798"/>
    </source>
</evidence>